<dbReference type="InterPro" id="IPR050256">
    <property type="entry name" value="Glycosyltransferase_2"/>
</dbReference>
<dbReference type="Pfam" id="PF13489">
    <property type="entry name" value="Methyltransf_23"/>
    <property type="match status" value="1"/>
</dbReference>
<dbReference type="SUPFAM" id="SSF53335">
    <property type="entry name" value="S-adenosyl-L-methionine-dependent methyltransferases"/>
    <property type="match status" value="1"/>
</dbReference>
<dbReference type="CDD" id="cd04179">
    <property type="entry name" value="DPM_DPG-synthase_like"/>
    <property type="match status" value="1"/>
</dbReference>
<keyword evidence="2" id="KW-0328">Glycosyltransferase</keyword>
<accession>A0ABZ0RF93</accession>
<reference evidence="2 3" key="1">
    <citation type="submission" date="2023-11" db="EMBL/GenBank/DDBJ databases">
        <title>Coraliomargarita sp. nov., isolated from marine algae.</title>
        <authorList>
            <person name="Lee J.K."/>
            <person name="Baek J.H."/>
            <person name="Kim J.M."/>
            <person name="Choi D.G."/>
            <person name="Jeon C.O."/>
        </authorList>
    </citation>
    <scope>NUCLEOTIDE SEQUENCE [LARGE SCALE GENOMIC DNA]</scope>
    <source>
        <strain evidence="2 3">J2-16</strain>
    </source>
</reference>
<dbReference type="SUPFAM" id="SSF53448">
    <property type="entry name" value="Nucleotide-diphospho-sugar transferases"/>
    <property type="match status" value="1"/>
</dbReference>
<dbReference type="InterPro" id="IPR029063">
    <property type="entry name" value="SAM-dependent_MTases_sf"/>
</dbReference>
<name>A0ABZ0RF93_9BACT</name>
<protein>
    <submittedName>
        <fullName evidence="2">Glycosyltransferase</fullName>
        <ecNumber evidence="2">2.4.-.-</ecNumber>
    </submittedName>
</protein>
<dbReference type="Proteomes" id="UP001324993">
    <property type="component" value="Chromosome"/>
</dbReference>
<dbReference type="GO" id="GO:0016757">
    <property type="term" value="F:glycosyltransferase activity"/>
    <property type="evidence" value="ECO:0007669"/>
    <property type="project" value="UniProtKB-KW"/>
</dbReference>
<dbReference type="CDD" id="cd02440">
    <property type="entry name" value="AdoMet_MTases"/>
    <property type="match status" value="1"/>
</dbReference>
<dbReference type="Gene3D" id="3.40.50.150">
    <property type="entry name" value="Vaccinia Virus protein VP39"/>
    <property type="match status" value="1"/>
</dbReference>
<dbReference type="PANTHER" id="PTHR48090">
    <property type="entry name" value="UNDECAPRENYL-PHOSPHATE 4-DEOXY-4-FORMAMIDO-L-ARABINOSE TRANSFERASE-RELATED"/>
    <property type="match status" value="1"/>
</dbReference>
<dbReference type="RefSeq" id="WP_319831118.1">
    <property type="nucleotide sequence ID" value="NZ_CP138858.1"/>
</dbReference>
<feature type="domain" description="Glycosyltransferase 2-like" evidence="1">
    <location>
        <begin position="237"/>
        <end position="403"/>
    </location>
</feature>
<keyword evidence="3" id="KW-1185">Reference proteome</keyword>
<dbReference type="Gene3D" id="3.90.550.10">
    <property type="entry name" value="Spore Coat Polysaccharide Biosynthesis Protein SpsA, Chain A"/>
    <property type="match status" value="1"/>
</dbReference>
<evidence type="ECO:0000313" key="2">
    <source>
        <dbReference type="EMBL" id="WPJ94173.1"/>
    </source>
</evidence>
<proteinExistence type="predicted"/>
<dbReference type="EC" id="2.4.-.-" evidence="2"/>
<evidence type="ECO:0000259" key="1">
    <source>
        <dbReference type="Pfam" id="PF00535"/>
    </source>
</evidence>
<dbReference type="EMBL" id="CP138858">
    <property type="protein sequence ID" value="WPJ94173.1"/>
    <property type="molecule type" value="Genomic_DNA"/>
</dbReference>
<evidence type="ECO:0000313" key="3">
    <source>
        <dbReference type="Proteomes" id="UP001324993"/>
    </source>
</evidence>
<dbReference type="InterPro" id="IPR001173">
    <property type="entry name" value="Glyco_trans_2-like"/>
</dbReference>
<gene>
    <name evidence="2" type="ORF">SH580_12090</name>
</gene>
<organism evidence="2 3">
    <name type="scientific">Coraliomargarita algicola</name>
    <dbReference type="NCBI Taxonomy" id="3092156"/>
    <lineage>
        <taxon>Bacteria</taxon>
        <taxon>Pseudomonadati</taxon>
        <taxon>Verrucomicrobiota</taxon>
        <taxon>Opitutia</taxon>
        <taxon>Puniceicoccales</taxon>
        <taxon>Coraliomargaritaceae</taxon>
        <taxon>Coraliomargarita</taxon>
    </lineage>
</organism>
<sequence length="477" mass="54073">MDKSKLREHFDWVAQNDARARRWQRGFHSQIKAYYQFHISEGKRVLEWGCGAGDLLASLKPAQGVGIDISPEMLKRADAQHAAENLEFRVGDLEDLEFEGTFDVIVLDYLVGYLPDVHASIAALRKYCHPRTRVHIMSLNHLWEPLLKIAPSLGMATPQPPSNWLSSSDLENILELNGFEVVSSGSEQMLPFRIPLLAPFFNSFLVRLPLLRHLGMSTTVVARFIVKPQIDGEISCSVVVPARNESGNIRAALERIPTLGTQTEVIFVEGNSVDDTWEVIQREVAAYEGPHRIQYLQQPGKGKWDAVFAGFAVAKGDVLVIQDGDLTAPPEDLPKFYEAIASGSCEFANGCRLVYPMETQAMRFLNLLGNKFFAAALSFVLGQPIKDSLCGTKMMLRSDYERLLKRIEVLGDFDPFGDFNLLFGSAMLDLRIRDILVRYRDRTYGDTNISRFRHGWILLRMTWFGLRKIRFFSLRER</sequence>
<dbReference type="Pfam" id="PF00535">
    <property type="entry name" value="Glycos_transf_2"/>
    <property type="match status" value="1"/>
</dbReference>
<keyword evidence="2" id="KW-0808">Transferase</keyword>
<dbReference type="InterPro" id="IPR029044">
    <property type="entry name" value="Nucleotide-diphossugar_trans"/>
</dbReference>